<comment type="subunit">
    <text evidence="9">Homotetramer.</text>
</comment>
<evidence type="ECO:0000256" key="9">
    <source>
        <dbReference type="HAMAP-Rule" id="MF_00417"/>
    </source>
</evidence>
<feature type="active site" evidence="9">
    <location>
        <position position="149"/>
    </location>
</feature>
<evidence type="ECO:0000256" key="2">
    <source>
        <dbReference type="ARBA" id="ARBA00002280"/>
    </source>
</evidence>
<dbReference type="Gene3D" id="3.40.630.20">
    <property type="entry name" value="Peptidase C15, pyroglutamyl peptidase I-like"/>
    <property type="match status" value="1"/>
</dbReference>
<comment type="similarity">
    <text evidence="4 9">Belongs to the peptidase C15 family.</text>
</comment>
<comment type="subcellular location">
    <subcellularLocation>
        <location evidence="3 9">Cytoplasm</location>
    </subcellularLocation>
</comment>
<dbReference type="InterPro" id="IPR000816">
    <property type="entry name" value="Peptidase_C15"/>
</dbReference>
<protein>
    <recommendedName>
        <fullName evidence="9">Pyrrolidone-carboxylate peptidase</fullName>
        <ecNumber evidence="9">3.4.19.3</ecNumber>
    </recommendedName>
    <alternativeName>
        <fullName evidence="9">5-oxoprolyl-peptidase</fullName>
    </alternativeName>
    <alternativeName>
        <fullName evidence="9">Pyroglutamyl-peptidase I</fullName>
        <shortName evidence="9">PGP-I</shortName>
        <shortName evidence="9">Pyrase</shortName>
    </alternativeName>
</protein>
<keyword evidence="6 9" id="KW-0645">Protease</keyword>
<comment type="function">
    <text evidence="2 9">Removes 5-oxoproline from various penultimate amino acid residues except L-proline.</text>
</comment>
<dbReference type="EMBL" id="CP037867">
    <property type="protein sequence ID" value="QBM26948.1"/>
    <property type="molecule type" value="Genomic_DNA"/>
</dbReference>
<dbReference type="PROSITE" id="PS01333">
    <property type="entry name" value="PYRASE_GLU"/>
    <property type="match status" value="1"/>
</dbReference>
<dbReference type="RefSeq" id="WP_066158669.1">
    <property type="nucleotide sequence ID" value="NZ_CP037867.1"/>
</dbReference>
<dbReference type="GO" id="GO:0016920">
    <property type="term" value="F:pyroglutamyl-peptidase activity"/>
    <property type="evidence" value="ECO:0007669"/>
    <property type="project" value="UniProtKB-UniRule"/>
</dbReference>
<feature type="active site" evidence="9 10">
    <location>
        <position position="86"/>
    </location>
</feature>
<dbReference type="InterPro" id="IPR033693">
    <property type="entry name" value="PGPEP1_Glu_AS"/>
</dbReference>
<dbReference type="FunFam" id="3.40.630.20:FF:000001">
    <property type="entry name" value="Pyrrolidone-carboxylate peptidase"/>
    <property type="match status" value="1"/>
</dbReference>
<keyword evidence="8 9" id="KW-0788">Thiol protease</keyword>
<reference evidence="11 12" key="1">
    <citation type="submission" date="2019-03" db="EMBL/GenBank/DDBJ databases">
        <authorList>
            <person name="Sebastian G."/>
            <person name="Baumann P."/>
            <person name="Ruckert C."/>
            <person name="Kalinowski J."/>
            <person name="Nebel B."/>
            <person name="Takors R."/>
            <person name="Blombach B."/>
        </authorList>
    </citation>
    <scope>NUCLEOTIDE SEQUENCE [LARGE SCALE GENOMIC DNA]</scope>
    <source>
        <strain evidence="11 12">DSM 1084</strain>
    </source>
</reference>
<accession>A0A4P6WXT8</accession>
<dbReference type="InterPro" id="IPR036440">
    <property type="entry name" value="Peptidase_C15-like_sf"/>
</dbReference>
<dbReference type="PRINTS" id="PR00706">
    <property type="entry name" value="PYROGLUPTASE"/>
</dbReference>
<dbReference type="InterPro" id="IPR029762">
    <property type="entry name" value="PGP-I_bact-type"/>
</dbReference>
<proteinExistence type="inferred from homology"/>
<keyword evidence="5 9" id="KW-0963">Cytoplasm</keyword>
<evidence type="ECO:0000313" key="12">
    <source>
        <dbReference type="Proteomes" id="UP000293912"/>
    </source>
</evidence>
<evidence type="ECO:0000256" key="1">
    <source>
        <dbReference type="ARBA" id="ARBA00001770"/>
    </source>
</evidence>
<evidence type="ECO:0000256" key="6">
    <source>
        <dbReference type="ARBA" id="ARBA00022670"/>
    </source>
</evidence>
<keyword evidence="7 9" id="KW-0378">Hydrolase</keyword>
<keyword evidence="12" id="KW-1185">Reference proteome</keyword>
<dbReference type="PANTHER" id="PTHR23402">
    <property type="entry name" value="PROTEASE FAMILY C15 PYROGLUTAMYL-PEPTIDASE I-RELATED"/>
    <property type="match status" value="1"/>
</dbReference>
<dbReference type="AlphaFoldDB" id="A0A4P6WXT8"/>
<dbReference type="PANTHER" id="PTHR23402:SF1">
    <property type="entry name" value="PYROGLUTAMYL-PEPTIDASE I"/>
    <property type="match status" value="1"/>
</dbReference>
<dbReference type="KEGG" id="hpse:HPF_04585"/>
<dbReference type="Pfam" id="PF01470">
    <property type="entry name" value="Peptidase_C15"/>
    <property type="match status" value="1"/>
</dbReference>
<dbReference type="HAMAP" id="MF_00417">
    <property type="entry name" value="Pyrrolid_peptidase"/>
    <property type="match status" value="1"/>
</dbReference>
<evidence type="ECO:0000256" key="7">
    <source>
        <dbReference type="ARBA" id="ARBA00022801"/>
    </source>
</evidence>
<evidence type="ECO:0000256" key="3">
    <source>
        <dbReference type="ARBA" id="ARBA00004496"/>
    </source>
</evidence>
<dbReference type="PIRSF" id="PIRSF015592">
    <property type="entry name" value="Prld-crbxl_pptds"/>
    <property type="match status" value="1"/>
</dbReference>
<evidence type="ECO:0000256" key="5">
    <source>
        <dbReference type="ARBA" id="ARBA00022490"/>
    </source>
</evidence>
<dbReference type="CDD" id="cd00501">
    <property type="entry name" value="Peptidase_C15"/>
    <property type="match status" value="1"/>
</dbReference>
<sequence>MAGARTTPSILLTGFEPFGGERLNPSALVAQALHGQHIGGRPVTSLVLPCVFGDAIAALEQELAAQRPALVLCLGQAGGREGVTVERIAVNRDDARIPDNAGAQPLDRAVLPGAPAAYFSRLPVKALVAALQAKDVPAAESLSAGSFVCNHLFYGLMHALRRRRSVQAGFVHLPWLPEQVAERPRAFALPLDTQVHAVQHLLATALQWRGRGDLQRVGGALD</sequence>
<dbReference type="SUPFAM" id="SSF53182">
    <property type="entry name" value="Pyrrolidone carboxyl peptidase (pyroglutamate aminopeptidase)"/>
    <property type="match status" value="1"/>
</dbReference>
<evidence type="ECO:0000313" key="11">
    <source>
        <dbReference type="EMBL" id="QBM26948.1"/>
    </source>
</evidence>
<evidence type="ECO:0000256" key="4">
    <source>
        <dbReference type="ARBA" id="ARBA00006641"/>
    </source>
</evidence>
<dbReference type="GO" id="GO:0005829">
    <property type="term" value="C:cytosol"/>
    <property type="evidence" value="ECO:0007669"/>
    <property type="project" value="InterPro"/>
</dbReference>
<feature type="active site" evidence="9">
    <location>
        <position position="172"/>
    </location>
</feature>
<organism evidence="11 12">
    <name type="scientific">Hydrogenophaga pseudoflava</name>
    <name type="common">Pseudomonas carboxydoflava</name>
    <dbReference type="NCBI Taxonomy" id="47421"/>
    <lineage>
        <taxon>Bacteria</taxon>
        <taxon>Pseudomonadati</taxon>
        <taxon>Pseudomonadota</taxon>
        <taxon>Betaproteobacteria</taxon>
        <taxon>Burkholderiales</taxon>
        <taxon>Comamonadaceae</taxon>
        <taxon>Hydrogenophaga</taxon>
    </lineage>
</organism>
<dbReference type="NCBIfam" id="NF009676">
    <property type="entry name" value="PRK13197.1"/>
    <property type="match status" value="1"/>
</dbReference>
<evidence type="ECO:0000256" key="8">
    <source>
        <dbReference type="ARBA" id="ARBA00022807"/>
    </source>
</evidence>
<dbReference type="EC" id="3.4.19.3" evidence="9"/>
<name>A0A4P6WXT8_HYDPS</name>
<dbReference type="GO" id="GO:0006508">
    <property type="term" value="P:proteolysis"/>
    <property type="evidence" value="ECO:0007669"/>
    <property type="project" value="UniProtKB-KW"/>
</dbReference>
<gene>
    <name evidence="9 11" type="primary">pcp</name>
    <name evidence="11" type="ORF">HPF_04585</name>
</gene>
<dbReference type="Proteomes" id="UP000293912">
    <property type="component" value="Chromosome"/>
</dbReference>
<comment type="catalytic activity">
    <reaction evidence="1 9 10">
        <text>Release of an N-terminal pyroglutamyl group from a polypeptide, the second amino acid generally not being Pro.</text>
        <dbReference type="EC" id="3.4.19.3"/>
    </reaction>
</comment>
<evidence type="ECO:0000256" key="10">
    <source>
        <dbReference type="PROSITE-ProRule" id="PRU10076"/>
    </source>
</evidence>
<dbReference type="NCBIfam" id="TIGR00504">
    <property type="entry name" value="pyro_pdase"/>
    <property type="match status" value="1"/>
</dbReference>
<dbReference type="InterPro" id="IPR016125">
    <property type="entry name" value="Peptidase_C15-like"/>
</dbReference>